<evidence type="ECO:0000256" key="1">
    <source>
        <dbReference type="SAM" id="MobiDB-lite"/>
    </source>
</evidence>
<proteinExistence type="predicted"/>
<gene>
    <name evidence="2" type="primary">SUSD2</name>
    <name evidence="2" type="ORF">L345_17206</name>
</gene>
<dbReference type="EMBL" id="AZIM01009976">
    <property type="protein sequence ID" value="ETE57083.1"/>
    <property type="molecule type" value="Genomic_DNA"/>
</dbReference>
<evidence type="ECO:0000313" key="3">
    <source>
        <dbReference type="Proteomes" id="UP000018936"/>
    </source>
</evidence>
<feature type="region of interest" description="Disordered" evidence="1">
    <location>
        <begin position="1"/>
        <end position="45"/>
    </location>
</feature>
<dbReference type="OrthoDB" id="6051552at2759"/>
<reference evidence="2 3" key="1">
    <citation type="journal article" date="2013" name="Proc. Natl. Acad. Sci. U.S.A.">
        <title>The king cobra genome reveals dynamic gene evolution and adaptation in the snake venom system.</title>
        <authorList>
            <person name="Vonk F.J."/>
            <person name="Casewell N.R."/>
            <person name="Henkel C.V."/>
            <person name="Heimberg A.M."/>
            <person name="Jansen H.J."/>
            <person name="McCleary R.J."/>
            <person name="Kerkkamp H.M."/>
            <person name="Vos R.A."/>
            <person name="Guerreiro I."/>
            <person name="Calvete J.J."/>
            <person name="Wuster W."/>
            <person name="Woods A.E."/>
            <person name="Logan J.M."/>
            <person name="Harrison R.A."/>
            <person name="Castoe T.A."/>
            <person name="de Koning A.P."/>
            <person name="Pollock D.D."/>
            <person name="Yandell M."/>
            <person name="Calderon D."/>
            <person name="Renjifo C."/>
            <person name="Currier R.B."/>
            <person name="Salgado D."/>
            <person name="Pla D."/>
            <person name="Sanz L."/>
            <person name="Hyder A.S."/>
            <person name="Ribeiro J.M."/>
            <person name="Arntzen J.W."/>
            <person name="van den Thillart G.E."/>
            <person name="Boetzer M."/>
            <person name="Pirovano W."/>
            <person name="Dirks R.P."/>
            <person name="Spaink H.P."/>
            <person name="Duboule D."/>
            <person name="McGlinn E."/>
            <person name="Kini R.M."/>
            <person name="Richardson M.K."/>
        </authorList>
    </citation>
    <scope>NUCLEOTIDE SEQUENCE</scope>
    <source>
        <tissue evidence="2">Blood</tissue>
    </source>
</reference>
<organism evidence="2 3">
    <name type="scientific">Ophiophagus hannah</name>
    <name type="common">King cobra</name>
    <name type="synonym">Naja hannah</name>
    <dbReference type="NCBI Taxonomy" id="8665"/>
    <lineage>
        <taxon>Eukaryota</taxon>
        <taxon>Metazoa</taxon>
        <taxon>Chordata</taxon>
        <taxon>Craniata</taxon>
        <taxon>Vertebrata</taxon>
        <taxon>Euteleostomi</taxon>
        <taxon>Lepidosauria</taxon>
        <taxon>Squamata</taxon>
        <taxon>Bifurcata</taxon>
        <taxon>Unidentata</taxon>
        <taxon>Episquamata</taxon>
        <taxon>Toxicofera</taxon>
        <taxon>Serpentes</taxon>
        <taxon>Colubroidea</taxon>
        <taxon>Elapidae</taxon>
        <taxon>Elapinae</taxon>
        <taxon>Ophiophagus</taxon>
    </lineage>
</organism>
<accession>V8N600</accession>
<feature type="compositionally biased region" description="Polar residues" evidence="1">
    <location>
        <begin position="35"/>
        <end position="45"/>
    </location>
</feature>
<protein>
    <submittedName>
        <fullName evidence="2">Sushi domain-containing protein 2</fullName>
    </submittedName>
</protein>
<keyword evidence="3" id="KW-1185">Reference proteome</keyword>
<feature type="non-terminal residue" evidence="2">
    <location>
        <position position="1"/>
    </location>
</feature>
<dbReference type="AlphaFoldDB" id="V8N600"/>
<sequence>GGGVLQDPPPATPHQASPSEPVVKKSDSHHRQKARITSSLPGTAGSRQLTTLVNETKWQYYGTLGTGGSLTVIWNPSGLPSSHVHLEVWGYNEKGRRLSFSLPPSPCQDGSLDGDGTVLRRNRPPSGLAWGLSKAPLSTERAGAAETAEGQRRLLGASAGTGGLTQLGNKMPAAGSPAPPCNPELLGCPSIYRSQPFSAIRQIYSVFAARRICSGRAETVATVERFHQSAVPGPGRLEAGGSQ</sequence>
<dbReference type="Proteomes" id="UP000018936">
    <property type="component" value="Unassembled WGS sequence"/>
</dbReference>
<comment type="caution">
    <text evidence="2">The sequence shown here is derived from an EMBL/GenBank/DDBJ whole genome shotgun (WGS) entry which is preliminary data.</text>
</comment>
<name>V8N600_OPHHA</name>
<evidence type="ECO:0000313" key="2">
    <source>
        <dbReference type="EMBL" id="ETE57083.1"/>
    </source>
</evidence>